<feature type="domain" description="Methyltransferase type 11" evidence="1">
    <location>
        <begin position="3"/>
        <end position="50"/>
    </location>
</feature>
<dbReference type="Gene3D" id="3.40.50.150">
    <property type="entry name" value="Vaccinia Virus protein VP39"/>
    <property type="match status" value="1"/>
</dbReference>
<keyword evidence="3" id="KW-1185">Reference proteome</keyword>
<feature type="non-terminal residue" evidence="2">
    <location>
        <position position="93"/>
    </location>
</feature>
<organism evidence="2 3">
    <name type="scientific">Haematococcus lacustris</name>
    <name type="common">Green alga</name>
    <name type="synonym">Haematococcus pluvialis</name>
    <dbReference type="NCBI Taxonomy" id="44745"/>
    <lineage>
        <taxon>Eukaryota</taxon>
        <taxon>Viridiplantae</taxon>
        <taxon>Chlorophyta</taxon>
        <taxon>core chlorophytes</taxon>
        <taxon>Chlorophyceae</taxon>
        <taxon>CS clade</taxon>
        <taxon>Chlamydomonadales</taxon>
        <taxon>Haematococcaceae</taxon>
        <taxon>Haematococcus</taxon>
    </lineage>
</organism>
<dbReference type="InterPro" id="IPR029063">
    <property type="entry name" value="SAM-dependent_MTases_sf"/>
</dbReference>
<dbReference type="EMBL" id="BLLF01000990">
    <property type="protein sequence ID" value="GFH16386.1"/>
    <property type="molecule type" value="Genomic_DNA"/>
</dbReference>
<name>A0A699ZAY0_HAELA</name>
<dbReference type="Pfam" id="PF08241">
    <property type="entry name" value="Methyltransf_11"/>
    <property type="match status" value="1"/>
</dbReference>
<protein>
    <submittedName>
        <fullName evidence="2">Methyltransf_11 domain-containing protein</fullName>
    </submittedName>
</protein>
<dbReference type="AlphaFoldDB" id="A0A699ZAY0"/>
<sequence length="93" mass="9875">MLLRADVARLPFETGSVAAIHAGAAIHCWPNPQAALAEISRVLAPGGVFVGTTFMVAAAPLGAVVGDSLVRPLNQLDKRLAGPYKWWEEAELR</sequence>
<evidence type="ECO:0000313" key="3">
    <source>
        <dbReference type="Proteomes" id="UP000485058"/>
    </source>
</evidence>
<dbReference type="GO" id="GO:0008757">
    <property type="term" value="F:S-adenosylmethionine-dependent methyltransferase activity"/>
    <property type="evidence" value="ECO:0007669"/>
    <property type="project" value="InterPro"/>
</dbReference>
<accession>A0A699ZAY0</accession>
<dbReference type="SUPFAM" id="SSF53335">
    <property type="entry name" value="S-adenosyl-L-methionine-dependent methyltransferases"/>
    <property type="match status" value="1"/>
</dbReference>
<dbReference type="PANTHER" id="PTHR43591:SF46">
    <property type="entry name" value="OS08G0411200 PROTEIN"/>
    <property type="match status" value="1"/>
</dbReference>
<dbReference type="InterPro" id="IPR013216">
    <property type="entry name" value="Methyltransf_11"/>
</dbReference>
<proteinExistence type="predicted"/>
<reference evidence="2 3" key="1">
    <citation type="submission" date="2020-02" db="EMBL/GenBank/DDBJ databases">
        <title>Draft genome sequence of Haematococcus lacustris strain NIES-144.</title>
        <authorList>
            <person name="Morimoto D."/>
            <person name="Nakagawa S."/>
            <person name="Yoshida T."/>
            <person name="Sawayama S."/>
        </authorList>
    </citation>
    <scope>NUCLEOTIDE SEQUENCE [LARGE SCALE GENOMIC DNA]</scope>
    <source>
        <strain evidence="2 3">NIES-144</strain>
    </source>
</reference>
<evidence type="ECO:0000259" key="1">
    <source>
        <dbReference type="Pfam" id="PF08241"/>
    </source>
</evidence>
<comment type="caution">
    <text evidence="2">The sequence shown here is derived from an EMBL/GenBank/DDBJ whole genome shotgun (WGS) entry which is preliminary data.</text>
</comment>
<gene>
    <name evidence="2" type="ORF">HaLaN_12797</name>
</gene>
<dbReference type="Proteomes" id="UP000485058">
    <property type="component" value="Unassembled WGS sequence"/>
</dbReference>
<dbReference type="PANTHER" id="PTHR43591">
    <property type="entry name" value="METHYLTRANSFERASE"/>
    <property type="match status" value="1"/>
</dbReference>
<evidence type="ECO:0000313" key="2">
    <source>
        <dbReference type="EMBL" id="GFH16386.1"/>
    </source>
</evidence>